<organism evidence="2 3">
    <name type="scientific">Delitschia confertaspora ATCC 74209</name>
    <dbReference type="NCBI Taxonomy" id="1513339"/>
    <lineage>
        <taxon>Eukaryota</taxon>
        <taxon>Fungi</taxon>
        <taxon>Dikarya</taxon>
        <taxon>Ascomycota</taxon>
        <taxon>Pezizomycotina</taxon>
        <taxon>Dothideomycetes</taxon>
        <taxon>Pleosporomycetidae</taxon>
        <taxon>Pleosporales</taxon>
        <taxon>Delitschiaceae</taxon>
        <taxon>Delitschia</taxon>
    </lineage>
</organism>
<dbReference type="PANTHER" id="PTHR38123">
    <property type="entry name" value="CELL WALL SERINE-THREONINE-RICH GALACTOMANNOPROTEIN MP1 (AFU_ORTHOLOGUE AFUA_4G03240)"/>
    <property type="match status" value="1"/>
</dbReference>
<dbReference type="Gene3D" id="1.20.1280.140">
    <property type="match status" value="1"/>
</dbReference>
<feature type="signal peptide" evidence="1">
    <location>
        <begin position="1"/>
        <end position="19"/>
    </location>
</feature>
<sequence>MRFFKVFCTIGALLPFAMADGAAIVNAMKDIETQTIALNTTVAAFNGNPLKVVDILLKSTSLLTTIKKGTKIAKDSASLTDLEALGLAGETQSLASIVSSSLTTIVSKKKVFQKDLLQPAIYLTLKQQKEVSDKFSTVVVSKVPEALRGVAQSLVDPIDVAFDAAIAEYKKFP</sequence>
<evidence type="ECO:0000256" key="1">
    <source>
        <dbReference type="SAM" id="SignalP"/>
    </source>
</evidence>
<name>A0A9P4JDI1_9PLEO</name>
<dbReference type="Pfam" id="PF12296">
    <property type="entry name" value="HsbA"/>
    <property type="match status" value="1"/>
</dbReference>
<keyword evidence="3" id="KW-1185">Reference proteome</keyword>
<comment type="caution">
    <text evidence="2">The sequence shown here is derived from an EMBL/GenBank/DDBJ whole genome shotgun (WGS) entry which is preliminary data.</text>
</comment>
<dbReference type="InterPro" id="IPR021054">
    <property type="entry name" value="Cell_wall_mannoprotein_1"/>
</dbReference>
<keyword evidence="1" id="KW-0732">Signal</keyword>
<dbReference type="OrthoDB" id="2422134at2759"/>
<accession>A0A9P4JDI1</accession>
<proteinExistence type="predicted"/>
<dbReference type="EMBL" id="ML994259">
    <property type="protein sequence ID" value="KAF2197245.1"/>
    <property type="molecule type" value="Genomic_DNA"/>
</dbReference>
<dbReference type="Proteomes" id="UP000799536">
    <property type="component" value="Unassembled WGS sequence"/>
</dbReference>
<evidence type="ECO:0008006" key="4">
    <source>
        <dbReference type="Google" id="ProtNLM"/>
    </source>
</evidence>
<evidence type="ECO:0000313" key="3">
    <source>
        <dbReference type="Proteomes" id="UP000799536"/>
    </source>
</evidence>
<reference evidence="2" key="1">
    <citation type="journal article" date="2020" name="Stud. Mycol.">
        <title>101 Dothideomycetes genomes: a test case for predicting lifestyles and emergence of pathogens.</title>
        <authorList>
            <person name="Haridas S."/>
            <person name="Albert R."/>
            <person name="Binder M."/>
            <person name="Bloem J."/>
            <person name="Labutti K."/>
            <person name="Salamov A."/>
            <person name="Andreopoulos B."/>
            <person name="Baker S."/>
            <person name="Barry K."/>
            <person name="Bills G."/>
            <person name="Bluhm B."/>
            <person name="Cannon C."/>
            <person name="Castanera R."/>
            <person name="Culley D."/>
            <person name="Daum C."/>
            <person name="Ezra D."/>
            <person name="Gonzalez J."/>
            <person name="Henrissat B."/>
            <person name="Kuo A."/>
            <person name="Liang C."/>
            <person name="Lipzen A."/>
            <person name="Lutzoni F."/>
            <person name="Magnuson J."/>
            <person name="Mondo S."/>
            <person name="Nolan M."/>
            <person name="Ohm R."/>
            <person name="Pangilinan J."/>
            <person name="Park H.-J."/>
            <person name="Ramirez L."/>
            <person name="Alfaro M."/>
            <person name="Sun H."/>
            <person name="Tritt A."/>
            <person name="Yoshinaga Y."/>
            <person name="Zwiers L.-H."/>
            <person name="Turgeon B."/>
            <person name="Goodwin S."/>
            <person name="Spatafora J."/>
            <person name="Crous P."/>
            <person name="Grigoriev I."/>
        </authorList>
    </citation>
    <scope>NUCLEOTIDE SEQUENCE</scope>
    <source>
        <strain evidence="2">ATCC 74209</strain>
    </source>
</reference>
<feature type="chain" id="PRO_5040118732" description="Antigenic cell wall galactomannoprotein" evidence="1">
    <location>
        <begin position="20"/>
        <end position="173"/>
    </location>
</feature>
<dbReference type="AlphaFoldDB" id="A0A9P4JDI1"/>
<gene>
    <name evidence="2" type="ORF">GQ43DRAFT_466559</name>
</gene>
<evidence type="ECO:0000313" key="2">
    <source>
        <dbReference type="EMBL" id="KAF2197245.1"/>
    </source>
</evidence>
<protein>
    <recommendedName>
        <fullName evidence="4">Antigenic cell wall galactomannoprotein</fullName>
    </recommendedName>
</protein>
<dbReference type="GO" id="GO:0005576">
    <property type="term" value="C:extracellular region"/>
    <property type="evidence" value="ECO:0007669"/>
    <property type="project" value="TreeGrafter"/>
</dbReference>
<dbReference type="PANTHER" id="PTHR38123:SF1">
    <property type="entry name" value="HYDROPHOBIC SURFACE BINDING PROTEIN"/>
    <property type="match status" value="1"/>
</dbReference>